<proteinExistence type="predicted"/>
<evidence type="ECO:0000313" key="1">
    <source>
        <dbReference type="EMBL" id="OAG16902.1"/>
    </source>
</evidence>
<protein>
    <submittedName>
        <fullName evidence="1">Uncharacterized protein</fullName>
    </submittedName>
</protein>
<organism evidence="1 2">
    <name type="scientific">Alternaria alternata</name>
    <name type="common">Alternaria rot fungus</name>
    <name type="synonym">Torula alternata</name>
    <dbReference type="NCBI Taxonomy" id="5599"/>
    <lineage>
        <taxon>Eukaryota</taxon>
        <taxon>Fungi</taxon>
        <taxon>Dikarya</taxon>
        <taxon>Ascomycota</taxon>
        <taxon>Pezizomycotina</taxon>
        <taxon>Dothideomycetes</taxon>
        <taxon>Pleosporomycetidae</taxon>
        <taxon>Pleosporales</taxon>
        <taxon>Pleosporineae</taxon>
        <taxon>Pleosporaceae</taxon>
        <taxon>Alternaria</taxon>
        <taxon>Alternaria sect. Alternaria</taxon>
        <taxon>Alternaria alternata complex</taxon>
    </lineage>
</organism>
<evidence type="ECO:0000313" key="2">
    <source>
        <dbReference type="Proteomes" id="UP000077248"/>
    </source>
</evidence>
<dbReference type="KEGG" id="aalt:CC77DRAFT_1023656"/>
<dbReference type="OMA" id="CGDGPHN"/>
<reference evidence="1 2" key="1">
    <citation type="submission" date="2016-05" db="EMBL/GenBank/DDBJ databases">
        <title>Comparative analysis of secretome profiles of manganese(II)-oxidizing ascomycete fungi.</title>
        <authorList>
            <consortium name="DOE Joint Genome Institute"/>
            <person name="Zeiner C.A."/>
            <person name="Purvine S.O."/>
            <person name="Zink E.M."/>
            <person name="Wu S."/>
            <person name="Pasa-Tolic L."/>
            <person name="Chaput D.L."/>
            <person name="Haridas S."/>
            <person name="Grigoriev I.V."/>
            <person name="Santelli C.M."/>
            <person name="Hansel C.M."/>
        </authorList>
    </citation>
    <scope>NUCLEOTIDE SEQUENCE [LARGE SCALE GENOMIC DNA]</scope>
    <source>
        <strain evidence="1 2">SRC1lrK2f</strain>
    </source>
</reference>
<sequence length="154" mass="17456">MSYYYYCKSCGDGPHNASLNPHCPNCYILQNNTSQCNSHDYHDNLYPLNAHPDPRTSHTISTRANNRYSSDTATYLFGRTTQPSSAGTSITFPAGNTPYSAPYSQRPERPPVYRWQCCKCGSDNSYKTDQGCANCCNHWRSSCCYVYDANTQRR</sequence>
<dbReference type="VEuPathDB" id="FungiDB:CC77DRAFT_1023656"/>
<keyword evidence="2" id="KW-1185">Reference proteome</keyword>
<dbReference type="Proteomes" id="UP000077248">
    <property type="component" value="Unassembled WGS sequence"/>
</dbReference>
<dbReference type="RefSeq" id="XP_018382323.1">
    <property type="nucleotide sequence ID" value="XM_018525711.1"/>
</dbReference>
<dbReference type="AlphaFoldDB" id="A0A177DCQ7"/>
<accession>A0A177DCQ7</accession>
<name>A0A177DCQ7_ALTAL</name>
<gene>
    <name evidence="1" type="ORF">CC77DRAFT_1023656</name>
</gene>
<dbReference type="GeneID" id="29111305"/>
<dbReference type="EMBL" id="KV441488">
    <property type="protein sequence ID" value="OAG16902.1"/>
    <property type="molecule type" value="Genomic_DNA"/>
</dbReference>